<keyword evidence="4" id="KW-1185">Reference proteome</keyword>
<evidence type="ECO:0000313" key="4">
    <source>
        <dbReference type="Proteomes" id="UP001207605"/>
    </source>
</evidence>
<evidence type="ECO:0000256" key="1">
    <source>
        <dbReference type="SAM" id="Phobius"/>
    </source>
</evidence>
<feature type="domain" description="DUF4367" evidence="2">
    <location>
        <begin position="193"/>
        <end position="294"/>
    </location>
</feature>
<keyword evidence="1" id="KW-1133">Transmembrane helix</keyword>
<name>A0ABT2S791_9FIRM</name>
<feature type="transmembrane region" description="Helical" evidence="1">
    <location>
        <begin position="111"/>
        <end position="130"/>
    </location>
</feature>
<sequence>MVKGKEEVMKEHLNDYEKRIWEGIDKDAEEIIKMVEADPEAMSAEPSEEMDRKIYAMIPGHEDADSEDSAMEGLSEEDQEALRLGRELQKRRKEKEEEKSRAKRRHHWKRITAAAAVLVLVIGIGTTGVGGPKKIVEMVEGTFGGRDASRVNVSKEETKDTADSEEEQAYQQIKDELGFDPIRIVKITPKLKYEYCEVDEDMEMAQLLYKNGNANVSYVMSSSYYEELMGVDLEDTITDSYTLEKGKLRAKVMEYELPESKKKEYSATFEYRGVYYHMIGIIEKADFEEILKNLHFPS</sequence>
<dbReference type="InterPro" id="IPR025377">
    <property type="entry name" value="DUF4367"/>
</dbReference>
<keyword evidence="1" id="KW-0812">Transmembrane</keyword>
<evidence type="ECO:0000259" key="2">
    <source>
        <dbReference type="Pfam" id="PF14285"/>
    </source>
</evidence>
<dbReference type="RefSeq" id="WP_262581826.1">
    <property type="nucleotide sequence ID" value="NZ_JAOQJV010000012.1"/>
</dbReference>
<evidence type="ECO:0000313" key="3">
    <source>
        <dbReference type="EMBL" id="MCU6700457.1"/>
    </source>
</evidence>
<comment type="caution">
    <text evidence="3">The sequence shown here is derived from an EMBL/GenBank/DDBJ whole genome shotgun (WGS) entry which is preliminary data.</text>
</comment>
<reference evidence="3 4" key="1">
    <citation type="journal article" date="2021" name="ISME Commun">
        <title>Automated analysis of genomic sequences facilitates high-throughput and comprehensive description of bacteria.</title>
        <authorList>
            <person name="Hitch T.C.A."/>
        </authorList>
    </citation>
    <scope>NUCLEOTIDE SEQUENCE [LARGE SCALE GENOMIC DNA]</scope>
    <source>
        <strain evidence="3 4">Sanger_02</strain>
    </source>
</reference>
<dbReference type="EMBL" id="JAOQJV010000012">
    <property type="protein sequence ID" value="MCU6700457.1"/>
    <property type="molecule type" value="Genomic_DNA"/>
</dbReference>
<gene>
    <name evidence="3" type="ORF">OCV65_09480</name>
</gene>
<protein>
    <submittedName>
        <fullName evidence="3">DUF4367 domain-containing protein</fullName>
    </submittedName>
</protein>
<proteinExistence type="predicted"/>
<organism evidence="3 4">
    <name type="scientific">Dorea ammoniilytica</name>
    <dbReference type="NCBI Taxonomy" id="2981788"/>
    <lineage>
        <taxon>Bacteria</taxon>
        <taxon>Bacillati</taxon>
        <taxon>Bacillota</taxon>
        <taxon>Clostridia</taxon>
        <taxon>Lachnospirales</taxon>
        <taxon>Lachnospiraceae</taxon>
        <taxon>Dorea</taxon>
    </lineage>
</organism>
<keyword evidence="1" id="KW-0472">Membrane</keyword>
<dbReference type="Proteomes" id="UP001207605">
    <property type="component" value="Unassembled WGS sequence"/>
</dbReference>
<dbReference type="Pfam" id="PF14285">
    <property type="entry name" value="DUF4367"/>
    <property type="match status" value="1"/>
</dbReference>
<accession>A0ABT2S791</accession>